<dbReference type="Gramene" id="mRNA:HanXRQr2_Chr14g0668841">
    <property type="protein sequence ID" value="CDS:HanXRQr2_Chr14g0668841.1"/>
    <property type="gene ID" value="HanXRQr2_Chr14g0668841"/>
</dbReference>
<name>A0A251SMX0_HELAN</name>
<dbReference type="EMBL" id="MNCJ02000329">
    <property type="protein sequence ID" value="KAF5771278.1"/>
    <property type="molecule type" value="Genomic_DNA"/>
</dbReference>
<evidence type="ECO:0000313" key="3">
    <source>
        <dbReference type="Proteomes" id="UP000215914"/>
    </source>
</evidence>
<dbReference type="InParanoid" id="A0A251SMX0"/>
<reference evidence="1 3" key="1">
    <citation type="journal article" date="2017" name="Nature">
        <title>The sunflower genome provides insights into oil metabolism, flowering and Asterid evolution.</title>
        <authorList>
            <person name="Badouin H."/>
            <person name="Gouzy J."/>
            <person name="Grassa C.J."/>
            <person name="Murat F."/>
            <person name="Staton S.E."/>
            <person name="Cottret L."/>
            <person name="Lelandais-Briere C."/>
            <person name="Owens G.L."/>
            <person name="Carrere S."/>
            <person name="Mayjonade B."/>
            <person name="Legrand L."/>
            <person name="Gill N."/>
            <person name="Kane N.C."/>
            <person name="Bowers J.E."/>
            <person name="Hubner S."/>
            <person name="Bellec A."/>
            <person name="Berard A."/>
            <person name="Berges H."/>
            <person name="Blanchet N."/>
            <person name="Boniface M.C."/>
            <person name="Brunel D."/>
            <person name="Catrice O."/>
            <person name="Chaidir N."/>
            <person name="Claudel C."/>
            <person name="Donnadieu C."/>
            <person name="Faraut T."/>
            <person name="Fievet G."/>
            <person name="Helmstetter N."/>
            <person name="King M."/>
            <person name="Knapp S.J."/>
            <person name="Lai Z."/>
            <person name="Le Paslier M.C."/>
            <person name="Lippi Y."/>
            <person name="Lorenzon L."/>
            <person name="Mandel J.R."/>
            <person name="Marage G."/>
            <person name="Marchand G."/>
            <person name="Marquand E."/>
            <person name="Bret-Mestries E."/>
            <person name="Morien E."/>
            <person name="Nambeesan S."/>
            <person name="Nguyen T."/>
            <person name="Pegot-Espagnet P."/>
            <person name="Pouilly N."/>
            <person name="Raftis F."/>
            <person name="Sallet E."/>
            <person name="Schiex T."/>
            <person name="Thomas J."/>
            <person name="Vandecasteele C."/>
            <person name="Vares D."/>
            <person name="Vear F."/>
            <person name="Vautrin S."/>
            <person name="Crespi M."/>
            <person name="Mangin B."/>
            <person name="Burke J.M."/>
            <person name="Salse J."/>
            <person name="Munos S."/>
            <person name="Vincourt P."/>
            <person name="Rieseberg L.H."/>
            <person name="Langlade N.B."/>
        </authorList>
    </citation>
    <scope>NUCLEOTIDE SEQUENCE [LARGE SCALE GENOMIC DNA]</scope>
    <source>
        <strain evidence="3">cv. SF193</strain>
        <tissue evidence="1">Leaves</tissue>
    </source>
</reference>
<evidence type="ECO:0000313" key="1">
    <source>
        <dbReference type="EMBL" id="KAF5771278.1"/>
    </source>
</evidence>
<organism evidence="2 3">
    <name type="scientific">Helianthus annuus</name>
    <name type="common">Common sunflower</name>
    <dbReference type="NCBI Taxonomy" id="4232"/>
    <lineage>
        <taxon>Eukaryota</taxon>
        <taxon>Viridiplantae</taxon>
        <taxon>Streptophyta</taxon>
        <taxon>Embryophyta</taxon>
        <taxon>Tracheophyta</taxon>
        <taxon>Spermatophyta</taxon>
        <taxon>Magnoliopsida</taxon>
        <taxon>eudicotyledons</taxon>
        <taxon>Gunneridae</taxon>
        <taxon>Pentapetalae</taxon>
        <taxon>asterids</taxon>
        <taxon>campanulids</taxon>
        <taxon>Asterales</taxon>
        <taxon>Asteraceae</taxon>
        <taxon>Asteroideae</taxon>
        <taxon>Heliantheae alliance</taxon>
        <taxon>Heliantheae</taxon>
        <taxon>Helianthus</taxon>
    </lineage>
</organism>
<reference evidence="2" key="2">
    <citation type="submission" date="2017-02" db="EMBL/GenBank/DDBJ databases">
        <title>Sunflower complete genome.</title>
        <authorList>
            <person name="Langlade N."/>
            <person name="Munos S."/>
        </authorList>
    </citation>
    <scope>NUCLEOTIDE SEQUENCE [LARGE SCALE GENOMIC DNA]</scope>
    <source>
        <tissue evidence="2">Leaves</tissue>
    </source>
</reference>
<proteinExistence type="predicted"/>
<accession>A0A251SMX0</accession>
<gene>
    <name evidence="2" type="ORF">HannXRQ_Chr14g0461561</name>
    <name evidence="1" type="ORF">HanXRQr2_Chr14g0668841</name>
</gene>
<sequence>MLYQLSTLSLKLTFSLSNPDHTICRENQRKKKAWVISREHGASMASPKKDILL</sequence>
<keyword evidence="3" id="KW-1185">Reference proteome</keyword>
<dbReference type="Proteomes" id="UP000215914">
    <property type="component" value="Chromosome 14"/>
</dbReference>
<reference evidence="1" key="3">
    <citation type="submission" date="2020-06" db="EMBL/GenBank/DDBJ databases">
        <title>Helianthus annuus Genome sequencing and assembly Release 2.</title>
        <authorList>
            <person name="Gouzy J."/>
            <person name="Langlade N."/>
            <person name="Munos S."/>
        </authorList>
    </citation>
    <scope>NUCLEOTIDE SEQUENCE</scope>
    <source>
        <tissue evidence="1">Leaves</tissue>
    </source>
</reference>
<dbReference type="AlphaFoldDB" id="A0A251SMX0"/>
<evidence type="ECO:0000313" key="2">
    <source>
        <dbReference type="EMBL" id="OTF99891.1"/>
    </source>
</evidence>
<dbReference type="EMBL" id="CM007903">
    <property type="protein sequence ID" value="OTF99891.1"/>
    <property type="molecule type" value="Genomic_DNA"/>
</dbReference>
<protein>
    <submittedName>
        <fullName evidence="2">Uncharacterized protein</fullName>
    </submittedName>
</protein>